<name>A0A427TRF4_9BACI</name>
<dbReference type="Proteomes" id="UP000279911">
    <property type="component" value="Unassembled WGS sequence"/>
</dbReference>
<evidence type="ECO:0000313" key="9">
    <source>
        <dbReference type="Proteomes" id="UP000279911"/>
    </source>
</evidence>
<evidence type="ECO:0000256" key="2">
    <source>
        <dbReference type="ARBA" id="ARBA00023015"/>
    </source>
</evidence>
<protein>
    <submittedName>
        <fullName evidence="8">RNA polymerase sigma factor</fullName>
    </submittedName>
</protein>
<evidence type="ECO:0000259" key="6">
    <source>
        <dbReference type="Pfam" id="PF04542"/>
    </source>
</evidence>
<evidence type="ECO:0000256" key="5">
    <source>
        <dbReference type="ARBA" id="ARBA00023163"/>
    </source>
</evidence>
<keyword evidence="5" id="KW-0804">Transcription</keyword>
<dbReference type="InterPro" id="IPR014284">
    <property type="entry name" value="RNA_pol_sigma-70_dom"/>
</dbReference>
<keyword evidence="4" id="KW-0238">DNA-binding</keyword>
<dbReference type="GO" id="GO:0016987">
    <property type="term" value="F:sigma factor activity"/>
    <property type="evidence" value="ECO:0007669"/>
    <property type="project" value="UniProtKB-KW"/>
</dbReference>
<dbReference type="EMBL" id="RSFW01000014">
    <property type="protein sequence ID" value="RSD26831.1"/>
    <property type="molecule type" value="Genomic_DNA"/>
</dbReference>
<evidence type="ECO:0000313" key="8">
    <source>
        <dbReference type="EMBL" id="RSD26831.1"/>
    </source>
</evidence>
<dbReference type="InterPro" id="IPR013325">
    <property type="entry name" value="RNA_pol_sigma_r2"/>
</dbReference>
<gene>
    <name evidence="8" type="ORF">EJA10_13330</name>
</gene>
<dbReference type="Pfam" id="PF08281">
    <property type="entry name" value="Sigma70_r4_2"/>
    <property type="match status" value="1"/>
</dbReference>
<keyword evidence="2" id="KW-0805">Transcription regulation</keyword>
<proteinExistence type="inferred from homology"/>
<dbReference type="InterPro" id="IPR007627">
    <property type="entry name" value="RNA_pol_sigma70_r2"/>
</dbReference>
<dbReference type="InterPro" id="IPR039425">
    <property type="entry name" value="RNA_pol_sigma-70-like"/>
</dbReference>
<dbReference type="PANTHER" id="PTHR43133:SF8">
    <property type="entry name" value="RNA POLYMERASE SIGMA FACTOR HI_1459-RELATED"/>
    <property type="match status" value="1"/>
</dbReference>
<dbReference type="SUPFAM" id="SSF88659">
    <property type="entry name" value="Sigma3 and sigma4 domains of RNA polymerase sigma factors"/>
    <property type="match status" value="1"/>
</dbReference>
<dbReference type="OrthoDB" id="9785675at2"/>
<evidence type="ECO:0000256" key="3">
    <source>
        <dbReference type="ARBA" id="ARBA00023082"/>
    </source>
</evidence>
<dbReference type="InterPro" id="IPR013324">
    <property type="entry name" value="RNA_pol_sigma_r3/r4-like"/>
</dbReference>
<dbReference type="NCBIfam" id="TIGR02937">
    <property type="entry name" value="sigma70-ECF"/>
    <property type="match status" value="1"/>
</dbReference>
<dbReference type="AlphaFoldDB" id="A0A427TRF4"/>
<feature type="domain" description="RNA polymerase sigma-70 region 2" evidence="6">
    <location>
        <begin position="21"/>
        <end position="87"/>
    </location>
</feature>
<dbReference type="InterPro" id="IPR036388">
    <property type="entry name" value="WH-like_DNA-bd_sf"/>
</dbReference>
<accession>A0A427TRF4</accession>
<dbReference type="Gene3D" id="1.10.10.10">
    <property type="entry name" value="Winged helix-like DNA-binding domain superfamily/Winged helix DNA-binding domain"/>
    <property type="match status" value="1"/>
</dbReference>
<dbReference type="InterPro" id="IPR013249">
    <property type="entry name" value="RNA_pol_sigma70_r4_t2"/>
</dbReference>
<evidence type="ECO:0000256" key="1">
    <source>
        <dbReference type="ARBA" id="ARBA00010641"/>
    </source>
</evidence>
<dbReference type="GO" id="GO:0003677">
    <property type="term" value="F:DNA binding"/>
    <property type="evidence" value="ECO:0007669"/>
    <property type="project" value="UniProtKB-KW"/>
</dbReference>
<comment type="similarity">
    <text evidence="1">Belongs to the sigma-70 factor family. ECF subfamily.</text>
</comment>
<reference evidence="9" key="1">
    <citation type="submission" date="2018-12" db="EMBL/GenBank/DDBJ databases">
        <title>Bacillus chawlae sp. nov., Bacillus glennii sp. nov., and Bacillus saganii sp. nov. Isolated from the Vehicle Assembly Building at Kennedy Space Center where the Viking Spacecraft were Assembled.</title>
        <authorList>
            <person name="Seuylemezian A."/>
            <person name="Vaishampayan P."/>
        </authorList>
    </citation>
    <scope>NUCLEOTIDE SEQUENCE [LARGE SCALE GENOMIC DNA]</scope>
    <source>
        <strain evidence="9">DSM 13966</strain>
    </source>
</reference>
<dbReference type="Gene3D" id="1.10.1740.10">
    <property type="match status" value="1"/>
</dbReference>
<dbReference type="SUPFAM" id="SSF88946">
    <property type="entry name" value="Sigma2 domain of RNA polymerase sigma factors"/>
    <property type="match status" value="1"/>
</dbReference>
<evidence type="ECO:0000256" key="4">
    <source>
        <dbReference type="ARBA" id="ARBA00023125"/>
    </source>
</evidence>
<evidence type="ECO:0000259" key="7">
    <source>
        <dbReference type="Pfam" id="PF08281"/>
    </source>
</evidence>
<dbReference type="PANTHER" id="PTHR43133">
    <property type="entry name" value="RNA POLYMERASE ECF-TYPE SIGMA FACTO"/>
    <property type="match status" value="1"/>
</dbReference>
<feature type="domain" description="RNA polymerase sigma factor 70 region 4 type 2" evidence="7">
    <location>
        <begin position="119"/>
        <end position="171"/>
    </location>
</feature>
<dbReference type="Pfam" id="PF04542">
    <property type="entry name" value="Sigma70_r2"/>
    <property type="match status" value="1"/>
</dbReference>
<dbReference type="GO" id="GO:0006352">
    <property type="term" value="P:DNA-templated transcription initiation"/>
    <property type="evidence" value="ECO:0007669"/>
    <property type="project" value="InterPro"/>
</dbReference>
<sequence length="188" mass="21937">MTDQELIAEILRGSRSSQEVLVRRHYKLVYSFIYRMTGEKEIALDLTQEVFIKILNNLGKYKGSGEFKSWCLTIASNHAKDYFKSKAHQNSRHTYELHEHDAKTDKSVSSIFEKNEKRKEIKEALDILPDFQREAILLKYYNDMKISEIARVTNATESTVKSRLKQGLGKLKLYLDRSEMDERHTNGS</sequence>
<organism evidence="8 9">
    <name type="scientific">Mesobacillus subterraneus</name>
    <dbReference type="NCBI Taxonomy" id="285983"/>
    <lineage>
        <taxon>Bacteria</taxon>
        <taxon>Bacillati</taxon>
        <taxon>Bacillota</taxon>
        <taxon>Bacilli</taxon>
        <taxon>Bacillales</taxon>
        <taxon>Bacillaceae</taxon>
        <taxon>Mesobacillus</taxon>
    </lineage>
</organism>
<comment type="caution">
    <text evidence="8">The sequence shown here is derived from an EMBL/GenBank/DDBJ whole genome shotgun (WGS) entry which is preliminary data.</text>
</comment>
<dbReference type="CDD" id="cd06171">
    <property type="entry name" value="Sigma70_r4"/>
    <property type="match status" value="1"/>
</dbReference>
<dbReference type="RefSeq" id="WP_125480490.1">
    <property type="nucleotide sequence ID" value="NZ_RSFW01000014.1"/>
</dbReference>
<keyword evidence="3" id="KW-0731">Sigma factor</keyword>